<gene>
    <name evidence="1" type="ORF">GA0061077_0247</name>
</gene>
<dbReference type="EMBL" id="FMBL01000001">
    <property type="protein sequence ID" value="SCC78408.1"/>
    <property type="molecule type" value="Genomic_DNA"/>
</dbReference>
<reference evidence="2" key="1">
    <citation type="submission" date="2016-08" db="EMBL/GenBank/DDBJ databases">
        <authorList>
            <person name="Varghese N."/>
            <person name="Submissions Spin"/>
        </authorList>
    </citation>
    <scope>NUCLEOTIDE SEQUENCE [LARGE SCALE GENOMIC DNA]</scope>
    <source>
        <strain evidence="2">R-52791</strain>
    </source>
</reference>
<organism evidence="1 2">
    <name type="scientific">Bifidobacterium commune</name>
    <dbReference type="NCBI Taxonomy" id="1505727"/>
    <lineage>
        <taxon>Bacteria</taxon>
        <taxon>Bacillati</taxon>
        <taxon>Actinomycetota</taxon>
        <taxon>Actinomycetes</taxon>
        <taxon>Bifidobacteriales</taxon>
        <taxon>Bifidobacteriaceae</taxon>
        <taxon>Bifidobacterium</taxon>
    </lineage>
</organism>
<evidence type="ECO:0000313" key="2">
    <source>
        <dbReference type="Proteomes" id="UP000242610"/>
    </source>
</evidence>
<keyword evidence="2" id="KW-1185">Reference proteome</keyword>
<dbReference type="Proteomes" id="UP000242610">
    <property type="component" value="Unassembled WGS sequence"/>
</dbReference>
<dbReference type="PANTHER" id="PTHR10151:SF120">
    <property type="entry name" value="BIS(5'-ADENOSYL)-TRIPHOSPHATASE"/>
    <property type="match status" value="1"/>
</dbReference>
<name>A0A1C4H1F0_9BIFI</name>
<dbReference type="SUPFAM" id="SSF53649">
    <property type="entry name" value="Alkaline phosphatase-like"/>
    <property type="match status" value="1"/>
</dbReference>
<protein>
    <submittedName>
        <fullName evidence="1">Predicted pyrophosphatase or phosphodiesterase, AlkP superfamily</fullName>
    </submittedName>
</protein>
<dbReference type="RefSeq" id="WP_091847137.1">
    <property type="nucleotide sequence ID" value="NZ_FMBL01000001.1"/>
</dbReference>
<dbReference type="InterPro" id="IPR002591">
    <property type="entry name" value="Phosphodiest/P_Trfase"/>
</dbReference>
<proteinExistence type="predicted"/>
<dbReference type="GO" id="GO:0016787">
    <property type="term" value="F:hydrolase activity"/>
    <property type="evidence" value="ECO:0007669"/>
    <property type="project" value="UniProtKB-ARBA"/>
</dbReference>
<dbReference type="OrthoDB" id="9779267at2"/>
<dbReference type="PANTHER" id="PTHR10151">
    <property type="entry name" value="ECTONUCLEOTIDE PYROPHOSPHATASE/PHOSPHODIESTERASE"/>
    <property type="match status" value="1"/>
</dbReference>
<evidence type="ECO:0000313" key="1">
    <source>
        <dbReference type="EMBL" id="SCC78408.1"/>
    </source>
</evidence>
<dbReference type="Pfam" id="PF01663">
    <property type="entry name" value="Phosphodiest"/>
    <property type="match status" value="1"/>
</dbReference>
<dbReference type="STRING" id="1505727.GA0061077_0247"/>
<dbReference type="AlphaFoldDB" id="A0A1C4H1F0"/>
<sequence>MSAEVEPISQLLEFRQIDSYGSDRHISAVLPALSAAIGYPMATSVHPDPESTRIALGFPRVDSAVVVLVDGMGFWNLAMRAGHAPYLRSLINQERNASPIATCTPSTTPIVMGAFGTGTCPGMTGMTGFTQRNEQTGQLGQLINFAGAPEPEDLQRHPTIFERLERQGARVTSVGLPKFAHSGLTRAALRGGEYVGSRHEDLRVRAAIKAAAKPGLTYYYVEDVDKTGHHHGPFGERWAAALENTDRQLQALKRGLKPGTLMVIVADHGMVEVEPSRQIDIANEPELASDVALVAGEPRMVMLYVEHDADVQEVAARWRGRLTDNAEVLTCDEAIDRGLYGDVEARVRPFIGDVIVCAKETVTIVDSRSQSEASMSLQGVHGSLTRLECEIPCLIDVA</sequence>
<dbReference type="InterPro" id="IPR017850">
    <property type="entry name" value="Alkaline_phosphatase_core_sf"/>
</dbReference>
<accession>A0A1C4H1F0</accession>
<dbReference type="Gene3D" id="3.40.720.10">
    <property type="entry name" value="Alkaline Phosphatase, subunit A"/>
    <property type="match status" value="1"/>
</dbReference>